<dbReference type="GO" id="GO:0046872">
    <property type="term" value="F:metal ion binding"/>
    <property type="evidence" value="ECO:0007669"/>
    <property type="project" value="UniProtKB-KW"/>
</dbReference>
<feature type="site" description="Transition state stabilizer" evidence="10">
    <location>
        <position position="218"/>
    </location>
</feature>
<dbReference type="EMBL" id="JAEAOA010002290">
    <property type="protein sequence ID" value="KAK3594208.1"/>
    <property type="molecule type" value="Genomic_DNA"/>
</dbReference>
<gene>
    <name evidence="14" type="ORF">CHS0354_039177</name>
</gene>
<evidence type="ECO:0000256" key="3">
    <source>
        <dbReference type="ARBA" id="ARBA00007092"/>
    </source>
</evidence>
<feature type="site" description="Interaction with DNA substrate" evidence="10">
    <location>
        <position position="314"/>
    </location>
</feature>
<dbReference type="Gene3D" id="3.60.10.10">
    <property type="entry name" value="Endonuclease/exonuclease/phosphatase"/>
    <property type="match status" value="1"/>
</dbReference>
<reference evidence="14" key="1">
    <citation type="journal article" date="2021" name="Genome Biol. Evol.">
        <title>A High-Quality Reference Genome for a Parasitic Bivalve with Doubly Uniparental Inheritance (Bivalvia: Unionida).</title>
        <authorList>
            <person name="Smith C.H."/>
        </authorList>
    </citation>
    <scope>NUCLEOTIDE SEQUENCE</scope>
    <source>
        <strain evidence="14">CHS0354</strain>
    </source>
</reference>
<evidence type="ECO:0000256" key="8">
    <source>
        <dbReference type="PIRSR" id="PIRSR604808-1"/>
    </source>
</evidence>
<dbReference type="InterPro" id="IPR005135">
    <property type="entry name" value="Endo/exonuclease/phosphatase"/>
</dbReference>
<feature type="binding site" evidence="9">
    <location>
        <position position="314"/>
    </location>
    <ligand>
        <name>Mg(2+)</name>
        <dbReference type="ChEBI" id="CHEBI:18420"/>
        <label>1</label>
    </ligand>
</feature>
<dbReference type="GO" id="GO:0008081">
    <property type="term" value="F:phosphoric diester hydrolase activity"/>
    <property type="evidence" value="ECO:0007669"/>
    <property type="project" value="TreeGrafter"/>
</dbReference>
<evidence type="ECO:0000256" key="12">
    <source>
        <dbReference type="SAM" id="MobiDB-lite"/>
    </source>
</evidence>
<evidence type="ECO:0000256" key="2">
    <source>
        <dbReference type="ARBA" id="ARBA00001936"/>
    </source>
</evidence>
<comment type="caution">
    <text evidence="14">The sequence shown here is derived from an EMBL/GenBank/DDBJ whole genome shotgun (WGS) entry which is preliminary data.</text>
</comment>
<evidence type="ECO:0000313" key="14">
    <source>
        <dbReference type="EMBL" id="KAK3594208.1"/>
    </source>
</evidence>
<dbReference type="InterPro" id="IPR020847">
    <property type="entry name" value="AP_endonuclease_F1_BS"/>
</dbReference>
<dbReference type="InterPro" id="IPR020848">
    <property type="entry name" value="AP_endonuclease_F1_CS"/>
</dbReference>
<dbReference type="CDD" id="cd09087">
    <property type="entry name" value="Ape1-like_AP-endo"/>
    <property type="match status" value="1"/>
</dbReference>
<dbReference type="GO" id="GO:0005634">
    <property type="term" value="C:nucleus"/>
    <property type="evidence" value="ECO:0007669"/>
    <property type="project" value="TreeGrafter"/>
</dbReference>
<reference evidence="14" key="2">
    <citation type="journal article" date="2021" name="Genome Biol. Evol.">
        <title>Developing a high-quality reference genome for a parasitic bivalve with doubly uniparental inheritance (Bivalvia: Unionida).</title>
        <authorList>
            <person name="Smith C.H."/>
        </authorList>
    </citation>
    <scope>NUCLEOTIDE SEQUENCE</scope>
    <source>
        <strain evidence="14">CHS0354</strain>
        <tissue evidence="14">Mantle</tissue>
    </source>
</reference>
<evidence type="ECO:0000256" key="7">
    <source>
        <dbReference type="ARBA" id="ARBA00022842"/>
    </source>
</evidence>
<evidence type="ECO:0000256" key="6">
    <source>
        <dbReference type="ARBA" id="ARBA00022801"/>
    </source>
</evidence>
<comment type="cofactor">
    <cofactor evidence="9 11">
        <name>Mg(2+)</name>
        <dbReference type="ChEBI" id="CHEBI:18420"/>
    </cofactor>
    <cofactor evidence="9 11">
        <name>Mn(2+)</name>
        <dbReference type="ChEBI" id="CHEBI:29035"/>
    </cofactor>
    <text evidence="9 11">Probably binds two magnesium or manganese ions per subunit.</text>
</comment>
<sequence length="323" mass="36700">MPPKRSKPAEKGAGEPKQKRARRNLDEEEEKKGKDKSAAEEKKEESSPSTSETEEITSRTATADGRSPNIKIASWNINGIRAWLKKDGVSYLKNEKPDIFCVQEIKCDEDQIPKETKVEGYYTYWYGGEKAGYAGTGIFSKKEPISIKKGLGIKKHDEEGRVITAEYDKFYLVTTYVPNSGRGLPRLPYRTKEWDVDFSQYLQSLDKKKPVVMCGDLNVAHEEIDLANPKSNKKTAGFTNEERAEFTKLLSEGFIDSFRTLYPKKEGAYTFWSNMGNARGKNVGWRLDYFVLSNRLEKDLCDSMIRKNVMGSDHCPIVLTMAL</sequence>
<feature type="site" description="Important for catalytic activity" evidence="10">
    <location>
        <position position="288"/>
    </location>
</feature>
<proteinExistence type="inferred from homology"/>
<feature type="compositionally biased region" description="Basic and acidic residues" evidence="12">
    <location>
        <begin position="30"/>
        <end position="46"/>
    </location>
</feature>
<protein>
    <recommendedName>
        <fullName evidence="4">exodeoxyribonuclease III</fullName>
        <ecNumber evidence="4">3.1.11.2</ecNumber>
    </recommendedName>
</protein>
<evidence type="ECO:0000256" key="4">
    <source>
        <dbReference type="ARBA" id="ARBA00012115"/>
    </source>
</evidence>
<evidence type="ECO:0000259" key="13">
    <source>
        <dbReference type="Pfam" id="PF03372"/>
    </source>
</evidence>
<dbReference type="SUPFAM" id="SSF56219">
    <property type="entry name" value="DNase I-like"/>
    <property type="match status" value="1"/>
</dbReference>
<evidence type="ECO:0000256" key="11">
    <source>
        <dbReference type="RuleBase" id="RU362131"/>
    </source>
</evidence>
<dbReference type="InterPro" id="IPR004808">
    <property type="entry name" value="AP_endonuc_1"/>
</dbReference>
<comment type="cofactor">
    <cofactor evidence="2">
        <name>Mn(2+)</name>
        <dbReference type="ChEBI" id="CHEBI:29035"/>
    </cofactor>
</comment>
<dbReference type="PROSITE" id="PS00728">
    <property type="entry name" value="AP_NUCLEASE_F1_3"/>
    <property type="match status" value="1"/>
</dbReference>
<keyword evidence="11" id="KW-0234">DNA repair</keyword>
<accession>A0AAE0VXG8</accession>
<dbReference type="InterPro" id="IPR036691">
    <property type="entry name" value="Endo/exonu/phosph_ase_sf"/>
</dbReference>
<keyword evidence="15" id="KW-1185">Reference proteome</keyword>
<evidence type="ECO:0000313" key="15">
    <source>
        <dbReference type="Proteomes" id="UP001195483"/>
    </source>
</evidence>
<dbReference type="PROSITE" id="PS51435">
    <property type="entry name" value="AP_NUCLEASE_F1_4"/>
    <property type="match status" value="1"/>
</dbReference>
<comment type="similarity">
    <text evidence="3 11">Belongs to the DNA repair enzymes AP/ExoA family.</text>
</comment>
<dbReference type="Pfam" id="PF03372">
    <property type="entry name" value="Exo_endo_phos"/>
    <property type="match status" value="1"/>
</dbReference>
<keyword evidence="6" id="KW-0378">Hydrolase</keyword>
<dbReference type="AlphaFoldDB" id="A0AAE0VXG8"/>
<feature type="active site" description="Proton donor/acceptor" evidence="8">
    <location>
        <position position="216"/>
    </location>
</feature>
<feature type="region of interest" description="Disordered" evidence="12">
    <location>
        <begin position="1"/>
        <end position="66"/>
    </location>
</feature>
<name>A0AAE0VXG8_9BIVA</name>
<feature type="active site" description="Proton acceptor" evidence="8">
    <location>
        <position position="314"/>
    </location>
</feature>
<dbReference type="NCBIfam" id="TIGR00633">
    <property type="entry name" value="xth"/>
    <property type="match status" value="1"/>
</dbReference>
<feature type="binding site" evidence="9">
    <location>
        <position position="104"/>
    </location>
    <ligand>
        <name>Mg(2+)</name>
        <dbReference type="ChEBI" id="CHEBI:18420"/>
        <label>1</label>
    </ligand>
</feature>
<dbReference type="PANTHER" id="PTHR22748:SF6">
    <property type="entry name" value="DNA-(APURINIC OR APYRIMIDINIC SITE) ENDONUCLEASE"/>
    <property type="match status" value="1"/>
</dbReference>
<feature type="active site" evidence="8">
    <location>
        <position position="176"/>
    </location>
</feature>
<comment type="catalytic activity">
    <reaction evidence="1">
        <text>Exonucleolytic cleavage in the 3'- to 5'-direction to yield nucleoside 5'-phosphates.</text>
        <dbReference type="EC" id="3.1.11.2"/>
    </reaction>
</comment>
<keyword evidence="7 9" id="KW-0460">Magnesium</keyword>
<evidence type="ECO:0000256" key="9">
    <source>
        <dbReference type="PIRSR" id="PIRSR604808-2"/>
    </source>
</evidence>
<dbReference type="GO" id="GO:0006284">
    <property type="term" value="P:base-excision repair"/>
    <property type="evidence" value="ECO:0007669"/>
    <property type="project" value="TreeGrafter"/>
</dbReference>
<evidence type="ECO:0000256" key="1">
    <source>
        <dbReference type="ARBA" id="ARBA00000493"/>
    </source>
</evidence>
<dbReference type="PROSITE" id="PS00726">
    <property type="entry name" value="AP_NUCLEASE_F1_1"/>
    <property type="match status" value="1"/>
</dbReference>
<dbReference type="NCBIfam" id="TIGR00195">
    <property type="entry name" value="exoDNase_III"/>
    <property type="match status" value="1"/>
</dbReference>
<feature type="domain" description="Endonuclease/exonuclease/phosphatase" evidence="13">
    <location>
        <begin position="73"/>
        <end position="314"/>
    </location>
</feature>
<keyword evidence="9" id="KW-0464">Manganese</keyword>
<dbReference type="EC" id="3.1.11.2" evidence="4"/>
<feature type="binding site" evidence="9">
    <location>
        <position position="76"/>
    </location>
    <ligand>
        <name>Mg(2+)</name>
        <dbReference type="ChEBI" id="CHEBI:18420"/>
        <label>1</label>
    </ligand>
</feature>
<dbReference type="GO" id="GO:0008311">
    <property type="term" value="F:double-stranded DNA 3'-5' DNA exonuclease activity"/>
    <property type="evidence" value="ECO:0007669"/>
    <property type="project" value="UniProtKB-EC"/>
</dbReference>
<organism evidence="14 15">
    <name type="scientific">Potamilus streckersoni</name>
    <dbReference type="NCBI Taxonomy" id="2493646"/>
    <lineage>
        <taxon>Eukaryota</taxon>
        <taxon>Metazoa</taxon>
        <taxon>Spiralia</taxon>
        <taxon>Lophotrochozoa</taxon>
        <taxon>Mollusca</taxon>
        <taxon>Bivalvia</taxon>
        <taxon>Autobranchia</taxon>
        <taxon>Heteroconchia</taxon>
        <taxon>Palaeoheterodonta</taxon>
        <taxon>Unionida</taxon>
        <taxon>Unionoidea</taxon>
        <taxon>Unionidae</taxon>
        <taxon>Ambleminae</taxon>
        <taxon>Lampsilini</taxon>
        <taxon>Potamilus</taxon>
    </lineage>
</organism>
<dbReference type="FunFam" id="3.60.10.10:FF:000026">
    <property type="entry name" value="Exodeoxyribonuclease III"/>
    <property type="match status" value="1"/>
</dbReference>
<evidence type="ECO:0000256" key="5">
    <source>
        <dbReference type="ARBA" id="ARBA00022723"/>
    </source>
</evidence>
<dbReference type="GO" id="GO:0003906">
    <property type="term" value="F:DNA-(apurinic or apyrimidinic site) endonuclease activity"/>
    <property type="evidence" value="ECO:0007669"/>
    <property type="project" value="TreeGrafter"/>
</dbReference>
<dbReference type="Proteomes" id="UP001195483">
    <property type="component" value="Unassembled WGS sequence"/>
</dbReference>
<feature type="binding site" evidence="9">
    <location>
        <position position="216"/>
    </location>
    <ligand>
        <name>Mg(2+)</name>
        <dbReference type="ChEBI" id="CHEBI:18420"/>
        <label>1</label>
    </ligand>
</feature>
<evidence type="ECO:0000256" key="10">
    <source>
        <dbReference type="PIRSR" id="PIRSR604808-3"/>
    </source>
</evidence>
<feature type="compositionally biased region" description="Basic and acidic residues" evidence="12">
    <location>
        <begin position="7"/>
        <end position="18"/>
    </location>
</feature>
<dbReference type="PANTHER" id="PTHR22748">
    <property type="entry name" value="AP ENDONUCLEASE"/>
    <property type="match status" value="1"/>
</dbReference>
<feature type="binding site" evidence="9">
    <location>
        <position position="218"/>
    </location>
    <ligand>
        <name>Mg(2+)</name>
        <dbReference type="ChEBI" id="CHEBI:18420"/>
        <label>1</label>
    </ligand>
</feature>
<feature type="binding site" evidence="9">
    <location>
        <position position="313"/>
    </location>
    <ligand>
        <name>Mg(2+)</name>
        <dbReference type="ChEBI" id="CHEBI:18420"/>
        <label>1</label>
    </ligand>
</feature>
<dbReference type="GO" id="GO:0003677">
    <property type="term" value="F:DNA binding"/>
    <property type="evidence" value="ECO:0007669"/>
    <property type="project" value="InterPro"/>
</dbReference>
<reference evidence="14" key="3">
    <citation type="submission" date="2023-05" db="EMBL/GenBank/DDBJ databases">
        <authorList>
            <person name="Smith C.H."/>
        </authorList>
    </citation>
    <scope>NUCLEOTIDE SEQUENCE</scope>
    <source>
        <strain evidence="14">CHS0354</strain>
        <tissue evidence="14">Mantle</tissue>
    </source>
</reference>
<keyword evidence="11" id="KW-0227">DNA damage</keyword>
<keyword evidence="5 9" id="KW-0479">Metal-binding</keyword>